<evidence type="ECO:0000256" key="13">
    <source>
        <dbReference type="ARBA" id="ARBA00023237"/>
    </source>
</evidence>
<evidence type="ECO:0000256" key="4">
    <source>
        <dbReference type="ARBA" id="ARBA00022452"/>
    </source>
</evidence>
<keyword evidence="13 14" id="KW-0998">Cell outer membrane</keyword>
<dbReference type="Gene3D" id="2.170.130.10">
    <property type="entry name" value="TonB-dependent receptor, plug domain"/>
    <property type="match status" value="1"/>
</dbReference>
<dbReference type="PANTHER" id="PTHR32552:SF68">
    <property type="entry name" value="FERRICHROME OUTER MEMBRANE TRANSPORTER_PHAGE RECEPTOR"/>
    <property type="match status" value="1"/>
</dbReference>
<keyword evidence="5" id="KW-0410">Iron transport</keyword>
<evidence type="ECO:0000256" key="11">
    <source>
        <dbReference type="ARBA" id="ARBA00023136"/>
    </source>
</evidence>
<dbReference type="NCBIfam" id="TIGR01783">
    <property type="entry name" value="TonB-siderophor"/>
    <property type="match status" value="1"/>
</dbReference>
<evidence type="ECO:0000313" key="19">
    <source>
        <dbReference type="Proteomes" id="UP000618319"/>
    </source>
</evidence>
<dbReference type="Gene3D" id="2.60.40.1120">
    <property type="entry name" value="Carboxypeptidase-like, regulatory domain"/>
    <property type="match status" value="1"/>
</dbReference>
<keyword evidence="6 14" id="KW-0812">Transmembrane</keyword>
<evidence type="ECO:0000313" key="18">
    <source>
        <dbReference type="EMBL" id="MBE8722669.1"/>
    </source>
</evidence>
<keyword evidence="10 15" id="KW-0798">TonB box</keyword>
<dbReference type="RefSeq" id="WP_196939057.1">
    <property type="nucleotide sequence ID" value="NZ_MU158689.1"/>
</dbReference>
<evidence type="ECO:0000256" key="7">
    <source>
        <dbReference type="ARBA" id="ARBA00022729"/>
    </source>
</evidence>
<dbReference type="PANTHER" id="PTHR32552">
    <property type="entry name" value="FERRICHROME IRON RECEPTOR-RELATED"/>
    <property type="match status" value="1"/>
</dbReference>
<dbReference type="Pfam" id="PF00593">
    <property type="entry name" value="TonB_dep_Rec_b-barrel"/>
    <property type="match status" value="1"/>
</dbReference>
<name>A0ABR9TBH5_9SPHI</name>
<evidence type="ECO:0000256" key="9">
    <source>
        <dbReference type="ARBA" id="ARBA00023065"/>
    </source>
</evidence>
<dbReference type="SUPFAM" id="SSF49464">
    <property type="entry name" value="Carboxypeptidase regulatory domain-like"/>
    <property type="match status" value="1"/>
</dbReference>
<evidence type="ECO:0000256" key="2">
    <source>
        <dbReference type="ARBA" id="ARBA00009810"/>
    </source>
</evidence>
<dbReference type="Pfam" id="PF07715">
    <property type="entry name" value="Plug"/>
    <property type="match status" value="1"/>
</dbReference>
<accession>A0ABR9TBH5</accession>
<evidence type="ECO:0000256" key="1">
    <source>
        <dbReference type="ARBA" id="ARBA00004571"/>
    </source>
</evidence>
<dbReference type="InterPro" id="IPR008969">
    <property type="entry name" value="CarboxyPept-like_regulatory"/>
</dbReference>
<dbReference type="Proteomes" id="UP000618319">
    <property type="component" value="Unassembled WGS sequence"/>
</dbReference>
<keyword evidence="3 14" id="KW-0813">Transport</keyword>
<evidence type="ECO:0008006" key="20">
    <source>
        <dbReference type="Google" id="ProtNLM"/>
    </source>
</evidence>
<evidence type="ECO:0000256" key="3">
    <source>
        <dbReference type="ARBA" id="ARBA00022448"/>
    </source>
</evidence>
<feature type="domain" description="TonB-dependent receptor-like beta-barrel" evidence="16">
    <location>
        <begin position="494"/>
        <end position="845"/>
    </location>
</feature>
<gene>
    <name evidence="18" type="ORF">C4F40_18255</name>
</gene>
<keyword evidence="9" id="KW-0406">Ion transport</keyword>
<dbReference type="EMBL" id="PSKQ01000024">
    <property type="protein sequence ID" value="MBE8722669.1"/>
    <property type="molecule type" value="Genomic_DNA"/>
</dbReference>
<dbReference type="InterPro" id="IPR036942">
    <property type="entry name" value="Beta-barrel_TonB_sf"/>
</dbReference>
<dbReference type="PROSITE" id="PS52016">
    <property type="entry name" value="TONB_DEPENDENT_REC_3"/>
    <property type="match status" value="1"/>
</dbReference>
<feature type="domain" description="TonB-dependent receptor plug" evidence="17">
    <location>
        <begin position="225"/>
        <end position="312"/>
    </location>
</feature>
<protein>
    <recommendedName>
        <fullName evidence="20">TonB-dependent receptor</fullName>
    </recommendedName>
</protein>
<dbReference type="Pfam" id="PF13715">
    <property type="entry name" value="CarbopepD_reg_2"/>
    <property type="match status" value="1"/>
</dbReference>
<dbReference type="CDD" id="cd01347">
    <property type="entry name" value="ligand_gated_channel"/>
    <property type="match status" value="1"/>
</dbReference>
<dbReference type="InterPro" id="IPR012910">
    <property type="entry name" value="Plug_dom"/>
</dbReference>
<dbReference type="InterPro" id="IPR000531">
    <property type="entry name" value="Beta-barrel_TonB"/>
</dbReference>
<keyword evidence="8" id="KW-0408">Iron</keyword>
<comment type="subcellular location">
    <subcellularLocation>
        <location evidence="1 14">Cell outer membrane</location>
        <topology evidence="1 14">Multi-pass membrane protein</topology>
    </subcellularLocation>
</comment>
<evidence type="ECO:0000256" key="6">
    <source>
        <dbReference type="ARBA" id="ARBA00022692"/>
    </source>
</evidence>
<sequence>MQRIIKLIGIIHLLFLFTIITPQNGYSQSVSGQPRITLSLKNISAEGLLQAIEKQTGVSFSYFSNQFDNTKRINIQVSDKPLVDVLEDELGLDPQSYRIDGRHISIRAQPQTAVLQGRITTQEGRPASYVTVSVVKGRSAMSNEEGYYSIDQLAIGTQTVHVKLLGADLQRHEIRLKNGVNTQNFALSSSAQQLSEVLVVGNKYQISSKKESESVARTEIPYLQNPQVYSVIDKELIKEQMAVSLDEAFRNVPGAAPSKTGAGMPAFFSRGFQTSENFRNGMATYLRTGIDLANVERVEAIKGPSSTFFGAQMTSFGGIINYVTKKPLDKFTGEVGYTVGSWNLNRLAADVNIPLTQNNDLLFRFNAARQQENSFQYQGGNTSMIFAPSIFYRVNDKLELTLDADFSSNKGITPAGWFISNSLDQTSFKDLNLSYRESLNDNSLVSQQQSSNIFLQANYKISDQWTSETKYAWGNGAYDDLYIFDMIWYKTDSVDRILRAFTDETTARHNFQQNVKGNFKIGNVLNRPVIGVDWVGNFRYTRYDGLGYGAKVFQSVDLNHIADAPPIRIEQVNTILAGRNTGFNQTSQDTYGAYIADVISLSNQLHISLGLRFDHFVNGGTYNTQTRVTTGEYTQNTLSPRLGFSWEVLPEKISVFGNYINGFKNIGNQIQPDQSVSVFKAQLANQLEGGTKIALGTKLNATLTYYNIEVSNSVMNRLVDNMNFYFQEGKQKSEGFEVELMSNPLAGLNILGSYGYNHNRFVKANANVEGKRALGTPEHVVNLWATYALLNGPLKGLGVGSGFSYVSDSFLDASNNFVLNGYNLLDATLYYNHPKFRVSVKGNNLLDVQYWVSDGYYARPQRPANFLASLAYRF</sequence>
<evidence type="ECO:0000256" key="15">
    <source>
        <dbReference type="RuleBase" id="RU003357"/>
    </source>
</evidence>
<evidence type="ECO:0000256" key="5">
    <source>
        <dbReference type="ARBA" id="ARBA00022496"/>
    </source>
</evidence>
<keyword evidence="7" id="KW-0732">Signal</keyword>
<dbReference type="InterPro" id="IPR010105">
    <property type="entry name" value="TonB_sidphr_rcpt"/>
</dbReference>
<dbReference type="InterPro" id="IPR037066">
    <property type="entry name" value="Plug_dom_sf"/>
</dbReference>
<dbReference type="SUPFAM" id="SSF56935">
    <property type="entry name" value="Porins"/>
    <property type="match status" value="1"/>
</dbReference>
<keyword evidence="4 14" id="KW-1134">Transmembrane beta strand</keyword>
<keyword evidence="11 14" id="KW-0472">Membrane</keyword>
<comment type="similarity">
    <text evidence="2 14 15">Belongs to the TonB-dependent receptor family.</text>
</comment>
<dbReference type="Gene3D" id="2.40.170.20">
    <property type="entry name" value="TonB-dependent receptor, beta-barrel domain"/>
    <property type="match status" value="1"/>
</dbReference>
<evidence type="ECO:0000256" key="12">
    <source>
        <dbReference type="ARBA" id="ARBA00023170"/>
    </source>
</evidence>
<evidence type="ECO:0000259" key="16">
    <source>
        <dbReference type="Pfam" id="PF00593"/>
    </source>
</evidence>
<keyword evidence="19" id="KW-1185">Reference proteome</keyword>
<evidence type="ECO:0000256" key="8">
    <source>
        <dbReference type="ARBA" id="ARBA00023004"/>
    </source>
</evidence>
<keyword evidence="12" id="KW-0675">Receptor</keyword>
<organism evidence="18 19">
    <name type="scientific">Sphingobacterium pedocola</name>
    <dbReference type="NCBI Taxonomy" id="2082722"/>
    <lineage>
        <taxon>Bacteria</taxon>
        <taxon>Pseudomonadati</taxon>
        <taxon>Bacteroidota</taxon>
        <taxon>Sphingobacteriia</taxon>
        <taxon>Sphingobacteriales</taxon>
        <taxon>Sphingobacteriaceae</taxon>
        <taxon>Sphingobacterium</taxon>
    </lineage>
</organism>
<dbReference type="InterPro" id="IPR039426">
    <property type="entry name" value="TonB-dep_rcpt-like"/>
</dbReference>
<evidence type="ECO:0000256" key="14">
    <source>
        <dbReference type="PROSITE-ProRule" id="PRU01360"/>
    </source>
</evidence>
<evidence type="ECO:0000259" key="17">
    <source>
        <dbReference type="Pfam" id="PF07715"/>
    </source>
</evidence>
<comment type="caution">
    <text evidence="18">The sequence shown here is derived from an EMBL/GenBank/DDBJ whole genome shotgun (WGS) entry which is preliminary data.</text>
</comment>
<evidence type="ECO:0000256" key="10">
    <source>
        <dbReference type="ARBA" id="ARBA00023077"/>
    </source>
</evidence>
<reference evidence="18 19" key="1">
    <citation type="submission" date="2018-02" db="EMBL/GenBank/DDBJ databases">
        <title>Sphingobacterium KA21.</title>
        <authorList>
            <person name="Vasarhelyi B.M."/>
            <person name="Deshmukh S."/>
            <person name="Balint B."/>
            <person name="Kukolya J."/>
        </authorList>
    </citation>
    <scope>NUCLEOTIDE SEQUENCE [LARGE SCALE GENOMIC DNA]</scope>
    <source>
        <strain evidence="18 19">Ka21</strain>
    </source>
</reference>
<proteinExistence type="inferred from homology"/>